<protein>
    <submittedName>
        <fullName evidence="2">(Mediterranean fruit fly) hypothetical protein</fullName>
    </submittedName>
</protein>
<reference evidence="2" key="1">
    <citation type="submission" date="2020-11" db="EMBL/GenBank/DDBJ databases">
        <authorList>
            <person name="Whitehead M."/>
        </authorList>
    </citation>
    <scope>NUCLEOTIDE SEQUENCE</scope>
    <source>
        <strain evidence="2">EGII</strain>
    </source>
</reference>
<organism evidence="2 3">
    <name type="scientific">Ceratitis capitata</name>
    <name type="common">Mediterranean fruit fly</name>
    <name type="synonym">Tephritis capitata</name>
    <dbReference type="NCBI Taxonomy" id="7213"/>
    <lineage>
        <taxon>Eukaryota</taxon>
        <taxon>Metazoa</taxon>
        <taxon>Ecdysozoa</taxon>
        <taxon>Arthropoda</taxon>
        <taxon>Hexapoda</taxon>
        <taxon>Insecta</taxon>
        <taxon>Pterygota</taxon>
        <taxon>Neoptera</taxon>
        <taxon>Endopterygota</taxon>
        <taxon>Diptera</taxon>
        <taxon>Brachycera</taxon>
        <taxon>Muscomorpha</taxon>
        <taxon>Tephritoidea</taxon>
        <taxon>Tephritidae</taxon>
        <taxon>Ceratitis</taxon>
        <taxon>Ceratitis</taxon>
    </lineage>
</organism>
<dbReference type="AlphaFoldDB" id="A0A811UVI7"/>
<feature type="region of interest" description="Disordered" evidence="1">
    <location>
        <begin position="1"/>
        <end position="86"/>
    </location>
</feature>
<evidence type="ECO:0000256" key="1">
    <source>
        <dbReference type="SAM" id="MobiDB-lite"/>
    </source>
</evidence>
<evidence type="ECO:0000313" key="2">
    <source>
        <dbReference type="EMBL" id="CAD7001737.1"/>
    </source>
</evidence>
<dbReference type="Proteomes" id="UP000606786">
    <property type="component" value="Unassembled WGS sequence"/>
</dbReference>
<evidence type="ECO:0000313" key="3">
    <source>
        <dbReference type="Proteomes" id="UP000606786"/>
    </source>
</evidence>
<keyword evidence="3" id="KW-1185">Reference proteome</keyword>
<name>A0A811UVI7_CERCA</name>
<gene>
    <name evidence="2" type="ORF">CCAP1982_LOCUS10227</name>
</gene>
<feature type="compositionally biased region" description="Basic residues" evidence="1">
    <location>
        <begin position="1"/>
        <end position="11"/>
    </location>
</feature>
<accession>A0A811UVI7</accession>
<sequence>MQRSPMRRSKRNQSECPEPASQSSYSTAKIAATSAKARGQPSALPCRTPVSIPEFSMSHSTTPPPVATSSSAPMPNTEPASQSSTSFTPIRLATKHSALCPKAGSSSATLASGMQLDTPDRTHGVSEFTSHPIHASINSGSSALVGASANVSLASGEFASANATTTIMPTATVNASAPSNMDMLYKMQQQISMLEQQLKYAQAHISES</sequence>
<dbReference type="EMBL" id="CAJHJT010000023">
    <property type="protein sequence ID" value="CAD7001737.1"/>
    <property type="molecule type" value="Genomic_DNA"/>
</dbReference>
<comment type="caution">
    <text evidence="2">The sequence shown here is derived from an EMBL/GenBank/DDBJ whole genome shotgun (WGS) entry which is preliminary data.</text>
</comment>
<feature type="compositionally biased region" description="Low complexity" evidence="1">
    <location>
        <begin position="23"/>
        <end position="37"/>
    </location>
</feature>
<proteinExistence type="predicted"/>